<dbReference type="InterPro" id="IPR001017">
    <property type="entry name" value="DH_E1"/>
</dbReference>
<evidence type="ECO:0000256" key="5">
    <source>
        <dbReference type="SAM" id="MobiDB-lite"/>
    </source>
</evidence>
<comment type="caution">
    <text evidence="7">The sequence shown here is derived from an EMBL/GenBank/DDBJ whole genome shotgun (WGS) entry which is preliminary data.</text>
</comment>
<dbReference type="PANTHER" id="PTHR43380:SF1">
    <property type="entry name" value="2-OXOISOVALERATE DEHYDROGENASE SUBUNIT ALPHA, MITOCHONDRIAL"/>
    <property type="match status" value="1"/>
</dbReference>
<sequence length="405" mass="44213">MRPWGSSQRAGDRLCAPSTAKAETSVSVDKVTDADIPTVRVLDADGRFIPSPAAEEYLPLIEALPDGDLEQFYRDMVVIRAIDTQATNLQRQGQLALWPPSRGQEAAQVGSARAARPQDTLFPSYREHAVTRIRGVDPIDIIKLMRGTSNGGWDPTDPRNGNTRIYTLVLGSQTLHATGLAMGLVFDGKCGSGDVDRDQAVMVYYGDGASSQGDVHEAMVFAASYQTPEVFFLQNNHWAISVPVKTQSRVPLVQRGAGYGIESVRVDGNDVLASWAVTRRALDEARTGGGPRAIEAVTYRMGAHTTSDDPTKYRGSDEEQEWSLRDPIARMRAFLENRGAAGSVFDDAEAEAADAAEDLRVRTPELASPTAEAIFDHVYSDPHPLMAEQKAWQAQYEASFQEGDR</sequence>
<feature type="region of interest" description="Disordered" evidence="5">
    <location>
        <begin position="1"/>
        <end position="22"/>
    </location>
</feature>
<dbReference type="InterPro" id="IPR050771">
    <property type="entry name" value="Alpha-ketoacid_DH_E1_comp"/>
</dbReference>
<dbReference type="Proteomes" id="UP000033740">
    <property type="component" value="Unassembled WGS sequence"/>
</dbReference>
<evidence type="ECO:0000256" key="2">
    <source>
        <dbReference type="ARBA" id="ARBA00023002"/>
    </source>
</evidence>
<dbReference type="Gene3D" id="3.40.50.970">
    <property type="match status" value="1"/>
</dbReference>
<dbReference type="STRING" id="582680.RS86_01344"/>
<keyword evidence="3 4" id="KW-0786">Thiamine pyrophosphate</keyword>
<dbReference type="CDD" id="cd02000">
    <property type="entry name" value="TPP_E1_PDC_ADC_BCADC"/>
    <property type="match status" value="1"/>
</dbReference>
<accession>A0A0F0LL84</accession>
<organism evidence="7 8">
    <name type="scientific">Microbacterium azadirachtae</name>
    <dbReference type="NCBI Taxonomy" id="582680"/>
    <lineage>
        <taxon>Bacteria</taxon>
        <taxon>Bacillati</taxon>
        <taxon>Actinomycetota</taxon>
        <taxon>Actinomycetes</taxon>
        <taxon>Micrococcales</taxon>
        <taxon>Microbacteriaceae</taxon>
        <taxon>Microbacterium</taxon>
    </lineage>
</organism>
<evidence type="ECO:0000313" key="8">
    <source>
        <dbReference type="Proteomes" id="UP000033740"/>
    </source>
</evidence>
<dbReference type="AlphaFoldDB" id="A0A0F0LL84"/>
<keyword evidence="8" id="KW-1185">Reference proteome</keyword>
<evidence type="ECO:0000256" key="1">
    <source>
        <dbReference type="ARBA" id="ARBA00001964"/>
    </source>
</evidence>
<dbReference type="EC" id="1.2.4.4" evidence="4"/>
<evidence type="ECO:0000256" key="4">
    <source>
        <dbReference type="RuleBase" id="RU365014"/>
    </source>
</evidence>
<comment type="function">
    <text evidence="4">The branched-chain alpha-keto dehydrogenase complex catalyzes the overall conversion of alpha-keto acids to acyl-CoA and CO(2). It contains multiple copies of three enzymatic components: branched-chain alpha-keto acid decarboxylase (E1), lipoamide acyltransferase (E2) and lipoamide dehydrogenase (E3).</text>
</comment>
<dbReference type="EMBL" id="JYIX01000031">
    <property type="protein sequence ID" value="KJL33908.1"/>
    <property type="molecule type" value="Genomic_DNA"/>
</dbReference>
<dbReference type="GO" id="GO:0000287">
    <property type="term" value="F:magnesium ion binding"/>
    <property type="evidence" value="ECO:0007669"/>
    <property type="project" value="UniProtKB-ARBA"/>
</dbReference>
<proteinExistence type="inferred from homology"/>
<reference evidence="7 8" key="1">
    <citation type="submission" date="2015-02" db="EMBL/GenBank/DDBJ databases">
        <title>Draft genome sequences of ten Microbacterium spp. with emphasis on heavy metal contaminated environments.</title>
        <authorList>
            <person name="Corretto E."/>
        </authorList>
    </citation>
    <scope>NUCLEOTIDE SEQUENCE [LARGE SCALE GENOMIC DNA]</scope>
    <source>
        <strain evidence="7 8">ARN176</strain>
    </source>
</reference>
<evidence type="ECO:0000256" key="3">
    <source>
        <dbReference type="ARBA" id="ARBA00023052"/>
    </source>
</evidence>
<comment type="cofactor">
    <cofactor evidence="1 4">
        <name>thiamine diphosphate</name>
        <dbReference type="ChEBI" id="CHEBI:58937"/>
    </cofactor>
</comment>
<keyword evidence="2 4" id="KW-0560">Oxidoreductase</keyword>
<dbReference type="PANTHER" id="PTHR43380">
    <property type="entry name" value="2-OXOISOVALERATE DEHYDROGENASE SUBUNIT ALPHA, MITOCHONDRIAL"/>
    <property type="match status" value="1"/>
</dbReference>
<evidence type="ECO:0000313" key="7">
    <source>
        <dbReference type="EMBL" id="KJL33908.1"/>
    </source>
</evidence>
<dbReference type="Pfam" id="PF00676">
    <property type="entry name" value="E1_dh"/>
    <property type="match status" value="1"/>
</dbReference>
<dbReference type="SUPFAM" id="SSF52518">
    <property type="entry name" value="Thiamin diphosphate-binding fold (THDP-binding)"/>
    <property type="match status" value="1"/>
</dbReference>
<evidence type="ECO:0000259" key="6">
    <source>
        <dbReference type="Pfam" id="PF00676"/>
    </source>
</evidence>
<dbReference type="GO" id="GO:0009083">
    <property type="term" value="P:branched-chain amino acid catabolic process"/>
    <property type="evidence" value="ECO:0007669"/>
    <property type="project" value="TreeGrafter"/>
</dbReference>
<gene>
    <name evidence="7" type="primary">bkdA_1</name>
    <name evidence="7" type="ORF">RS86_01344</name>
</gene>
<name>A0A0F0LL84_9MICO</name>
<dbReference type="GO" id="GO:0003863">
    <property type="term" value="F:branched-chain 2-oxo acid dehydrogenase activity"/>
    <property type="evidence" value="ECO:0007669"/>
    <property type="project" value="UniProtKB-EC"/>
</dbReference>
<dbReference type="PATRIC" id="fig|582680.6.peg.1382"/>
<feature type="domain" description="Dehydrogenase E1 component" evidence="6">
    <location>
        <begin position="74"/>
        <end position="343"/>
    </location>
</feature>
<protein>
    <recommendedName>
        <fullName evidence="4">2-oxoisovalerate dehydrogenase subunit alpha</fullName>
        <ecNumber evidence="4">1.2.4.4</ecNumber>
    </recommendedName>
    <alternativeName>
        <fullName evidence="4">Branched-chain alpha-keto acid dehydrogenase E1 component alpha chain</fullName>
    </alternativeName>
</protein>
<comment type="similarity">
    <text evidence="4">Belongs to the BCKDHA family.</text>
</comment>
<dbReference type="InterPro" id="IPR029061">
    <property type="entry name" value="THDP-binding"/>
</dbReference>
<comment type="catalytic activity">
    <reaction evidence="4">
        <text>N(6)-[(R)-lipoyl]-L-lysyl-[protein] + 3-methyl-2-oxobutanoate + H(+) = N(6)-[(R)-S(8)-2-methylpropanoyldihydrolipoyl]-L-lysyl-[protein] + CO2</text>
        <dbReference type="Rhea" id="RHEA:13457"/>
        <dbReference type="Rhea" id="RHEA-COMP:10474"/>
        <dbReference type="Rhea" id="RHEA-COMP:10497"/>
        <dbReference type="ChEBI" id="CHEBI:11851"/>
        <dbReference type="ChEBI" id="CHEBI:15378"/>
        <dbReference type="ChEBI" id="CHEBI:16526"/>
        <dbReference type="ChEBI" id="CHEBI:83099"/>
        <dbReference type="ChEBI" id="CHEBI:83142"/>
        <dbReference type="EC" id="1.2.4.4"/>
    </reaction>
</comment>